<accession>A0A392UFD6</accession>
<keyword evidence="3" id="KW-1185">Reference proteome</keyword>
<feature type="non-terminal residue" evidence="2">
    <location>
        <position position="1"/>
    </location>
</feature>
<dbReference type="EMBL" id="LXQA010813908">
    <property type="protein sequence ID" value="MCI72243.1"/>
    <property type="molecule type" value="Genomic_DNA"/>
</dbReference>
<organism evidence="2 3">
    <name type="scientific">Trifolium medium</name>
    <dbReference type="NCBI Taxonomy" id="97028"/>
    <lineage>
        <taxon>Eukaryota</taxon>
        <taxon>Viridiplantae</taxon>
        <taxon>Streptophyta</taxon>
        <taxon>Embryophyta</taxon>
        <taxon>Tracheophyta</taxon>
        <taxon>Spermatophyta</taxon>
        <taxon>Magnoliopsida</taxon>
        <taxon>eudicotyledons</taxon>
        <taxon>Gunneridae</taxon>
        <taxon>Pentapetalae</taxon>
        <taxon>rosids</taxon>
        <taxon>fabids</taxon>
        <taxon>Fabales</taxon>
        <taxon>Fabaceae</taxon>
        <taxon>Papilionoideae</taxon>
        <taxon>50 kb inversion clade</taxon>
        <taxon>NPAAA clade</taxon>
        <taxon>Hologalegina</taxon>
        <taxon>IRL clade</taxon>
        <taxon>Trifolieae</taxon>
        <taxon>Trifolium</taxon>
    </lineage>
</organism>
<comment type="caution">
    <text evidence="2">The sequence shown here is derived from an EMBL/GenBank/DDBJ whole genome shotgun (WGS) entry which is preliminary data.</text>
</comment>
<proteinExistence type="predicted"/>
<name>A0A392UFD6_9FABA</name>
<dbReference type="Proteomes" id="UP000265520">
    <property type="component" value="Unassembled WGS sequence"/>
</dbReference>
<protein>
    <submittedName>
        <fullName evidence="2">Uncharacterized protein</fullName>
    </submittedName>
</protein>
<evidence type="ECO:0000313" key="2">
    <source>
        <dbReference type="EMBL" id="MCI72243.1"/>
    </source>
</evidence>
<dbReference type="AlphaFoldDB" id="A0A392UFD6"/>
<evidence type="ECO:0000313" key="3">
    <source>
        <dbReference type="Proteomes" id="UP000265520"/>
    </source>
</evidence>
<evidence type="ECO:0000256" key="1">
    <source>
        <dbReference type="SAM" id="MobiDB-lite"/>
    </source>
</evidence>
<sequence>QEQSQESGARATKNKKNSSKEKRLEPRIIINPR</sequence>
<feature type="region of interest" description="Disordered" evidence="1">
    <location>
        <begin position="1"/>
        <end position="33"/>
    </location>
</feature>
<reference evidence="2 3" key="1">
    <citation type="journal article" date="2018" name="Front. Plant Sci.">
        <title>Red Clover (Trifolium pratense) and Zigzag Clover (T. medium) - A Picture of Genomic Similarities and Differences.</title>
        <authorList>
            <person name="Dluhosova J."/>
            <person name="Istvanek J."/>
            <person name="Nedelnik J."/>
            <person name="Repkova J."/>
        </authorList>
    </citation>
    <scope>NUCLEOTIDE SEQUENCE [LARGE SCALE GENOMIC DNA]</scope>
    <source>
        <strain evidence="3">cv. 10/8</strain>
        <tissue evidence="2">Leaf</tissue>
    </source>
</reference>